<feature type="domain" description="ABC transporter" evidence="8">
    <location>
        <begin position="513"/>
        <end position="742"/>
    </location>
</feature>
<dbReference type="GO" id="GO:0016887">
    <property type="term" value="F:ATP hydrolysis activity"/>
    <property type="evidence" value="ECO:0007669"/>
    <property type="project" value="InterPro"/>
</dbReference>
<evidence type="ECO:0000256" key="1">
    <source>
        <dbReference type="ARBA" id="ARBA00004141"/>
    </source>
</evidence>
<evidence type="ECO:0000256" key="5">
    <source>
        <dbReference type="ARBA" id="ARBA00022989"/>
    </source>
</evidence>
<evidence type="ECO:0000256" key="7">
    <source>
        <dbReference type="SAM" id="Phobius"/>
    </source>
</evidence>
<dbReference type="GO" id="GO:0005524">
    <property type="term" value="F:ATP binding"/>
    <property type="evidence" value="ECO:0007669"/>
    <property type="project" value="UniProtKB-KW"/>
</dbReference>
<feature type="transmembrane region" description="Helical" evidence="7">
    <location>
        <begin position="913"/>
        <end position="934"/>
    </location>
</feature>
<dbReference type="GO" id="GO:0005319">
    <property type="term" value="F:lipid transporter activity"/>
    <property type="evidence" value="ECO:0007669"/>
    <property type="project" value="TreeGrafter"/>
</dbReference>
<keyword evidence="10" id="KW-1185">Reference proteome</keyword>
<proteinExistence type="predicted"/>
<dbReference type="InterPro" id="IPR003439">
    <property type="entry name" value="ABC_transporter-like_ATP-bd"/>
</dbReference>
<organism evidence="9 10">
    <name type="scientific">Rhipicephalus sanguineus</name>
    <name type="common">Brown dog tick</name>
    <name type="synonym">Ixodes sanguineus</name>
    <dbReference type="NCBI Taxonomy" id="34632"/>
    <lineage>
        <taxon>Eukaryota</taxon>
        <taxon>Metazoa</taxon>
        <taxon>Ecdysozoa</taxon>
        <taxon>Arthropoda</taxon>
        <taxon>Chelicerata</taxon>
        <taxon>Arachnida</taxon>
        <taxon>Acari</taxon>
        <taxon>Parasitiformes</taxon>
        <taxon>Ixodida</taxon>
        <taxon>Ixodoidea</taxon>
        <taxon>Ixodidae</taxon>
        <taxon>Rhipicephalinae</taxon>
        <taxon>Rhipicephalus</taxon>
        <taxon>Rhipicephalus</taxon>
    </lineage>
</organism>
<keyword evidence="4" id="KW-0067">ATP-binding</keyword>
<comment type="caution">
    <text evidence="9">The sequence shown here is derived from an EMBL/GenBank/DDBJ whole genome shotgun (WGS) entry which is preliminary data.</text>
</comment>
<dbReference type="Gene3D" id="3.40.50.300">
    <property type="entry name" value="P-loop containing nucleotide triphosphate hydrolases"/>
    <property type="match status" value="2"/>
</dbReference>
<dbReference type="OrthoDB" id="6490951at2759"/>
<reference evidence="9" key="1">
    <citation type="journal article" date="2020" name="Cell">
        <title>Large-Scale Comparative Analyses of Tick Genomes Elucidate Their Genetic Diversity and Vector Capacities.</title>
        <authorList>
            <consortium name="Tick Genome and Microbiome Consortium (TIGMIC)"/>
            <person name="Jia N."/>
            <person name="Wang J."/>
            <person name="Shi W."/>
            <person name="Du L."/>
            <person name="Sun Y."/>
            <person name="Zhan W."/>
            <person name="Jiang J.F."/>
            <person name="Wang Q."/>
            <person name="Zhang B."/>
            <person name="Ji P."/>
            <person name="Bell-Sakyi L."/>
            <person name="Cui X.M."/>
            <person name="Yuan T.T."/>
            <person name="Jiang B.G."/>
            <person name="Yang W.F."/>
            <person name="Lam T.T."/>
            <person name="Chang Q.C."/>
            <person name="Ding S.J."/>
            <person name="Wang X.J."/>
            <person name="Zhu J.G."/>
            <person name="Ruan X.D."/>
            <person name="Zhao L."/>
            <person name="Wei J.T."/>
            <person name="Ye R.Z."/>
            <person name="Que T.C."/>
            <person name="Du C.H."/>
            <person name="Zhou Y.H."/>
            <person name="Cheng J.X."/>
            <person name="Dai P.F."/>
            <person name="Guo W.B."/>
            <person name="Han X.H."/>
            <person name="Huang E.J."/>
            <person name="Li L.F."/>
            <person name="Wei W."/>
            <person name="Gao Y.C."/>
            <person name="Liu J.Z."/>
            <person name="Shao H.Z."/>
            <person name="Wang X."/>
            <person name="Wang C.C."/>
            <person name="Yang T.C."/>
            <person name="Huo Q.B."/>
            <person name="Li W."/>
            <person name="Chen H.Y."/>
            <person name="Chen S.E."/>
            <person name="Zhou L.G."/>
            <person name="Ni X.B."/>
            <person name="Tian J.H."/>
            <person name="Sheng Y."/>
            <person name="Liu T."/>
            <person name="Pan Y.S."/>
            <person name="Xia L.Y."/>
            <person name="Li J."/>
            <person name="Zhao F."/>
            <person name="Cao W.C."/>
        </authorList>
    </citation>
    <scope>NUCLEOTIDE SEQUENCE</scope>
    <source>
        <strain evidence="9">Rsan-2018</strain>
    </source>
</reference>
<dbReference type="GO" id="GO:0016020">
    <property type="term" value="C:membrane"/>
    <property type="evidence" value="ECO:0007669"/>
    <property type="project" value="UniProtKB-SubCell"/>
</dbReference>
<protein>
    <recommendedName>
        <fullName evidence="8">ABC transporter domain-containing protein</fullName>
    </recommendedName>
</protein>
<feature type="transmembrane region" description="Helical" evidence="7">
    <location>
        <begin position="242"/>
        <end position="261"/>
    </location>
</feature>
<dbReference type="PANTHER" id="PTHR19229">
    <property type="entry name" value="ATP-BINDING CASSETTE TRANSPORTER SUBFAMILY A ABCA"/>
    <property type="match status" value="1"/>
</dbReference>
<evidence type="ECO:0000313" key="9">
    <source>
        <dbReference type="EMBL" id="KAH7963133.1"/>
    </source>
</evidence>
<dbReference type="Proteomes" id="UP000821837">
    <property type="component" value="Chromosome 3"/>
</dbReference>
<dbReference type="PANTHER" id="PTHR19229:SF250">
    <property type="entry name" value="ABC TRANSPORTER DOMAIN-CONTAINING PROTEIN-RELATED"/>
    <property type="match status" value="1"/>
</dbReference>
<dbReference type="Pfam" id="PF12698">
    <property type="entry name" value="ABC2_membrane_3"/>
    <property type="match status" value="2"/>
</dbReference>
<evidence type="ECO:0000313" key="10">
    <source>
        <dbReference type="Proteomes" id="UP000821837"/>
    </source>
</evidence>
<gene>
    <name evidence="9" type="ORF">HPB52_019708</name>
</gene>
<dbReference type="GO" id="GO:0140359">
    <property type="term" value="F:ABC-type transporter activity"/>
    <property type="evidence" value="ECO:0007669"/>
    <property type="project" value="InterPro"/>
</dbReference>
<dbReference type="InterPro" id="IPR003593">
    <property type="entry name" value="AAA+_ATPase"/>
</dbReference>
<evidence type="ECO:0000256" key="2">
    <source>
        <dbReference type="ARBA" id="ARBA00022692"/>
    </source>
</evidence>
<feature type="transmembrane region" description="Helical" evidence="7">
    <location>
        <begin position="281"/>
        <end position="307"/>
    </location>
</feature>
<evidence type="ECO:0000256" key="6">
    <source>
        <dbReference type="ARBA" id="ARBA00023136"/>
    </source>
</evidence>
<feature type="transmembrane region" description="Helical" evidence="7">
    <location>
        <begin position="348"/>
        <end position="370"/>
    </location>
</feature>
<accession>A0A9D4T1F6</accession>
<keyword evidence="6 7" id="KW-0472">Membrane</keyword>
<evidence type="ECO:0000259" key="8">
    <source>
        <dbReference type="PROSITE" id="PS50893"/>
    </source>
</evidence>
<evidence type="ECO:0000256" key="3">
    <source>
        <dbReference type="ARBA" id="ARBA00022741"/>
    </source>
</evidence>
<keyword evidence="2 7" id="KW-0812">Transmembrane</keyword>
<keyword evidence="3" id="KW-0547">Nucleotide-binding</keyword>
<comment type="subcellular location">
    <subcellularLocation>
        <location evidence="1">Membrane</location>
        <topology evidence="1">Multi-pass membrane protein</topology>
    </subcellularLocation>
</comment>
<dbReference type="SMART" id="SM00382">
    <property type="entry name" value="AAA"/>
    <property type="match status" value="2"/>
</dbReference>
<dbReference type="InterPro" id="IPR026082">
    <property type="entry name" value="ABCA"/>
</dbReference>
<feature type="transmembrane region" description="Helical" evidence="7">
    <location>
        <begin position="681"/>
        <end position="703"/>
    </location>
</feature>
<feature type="transmembrane region" description="Helical" evidence="7">
    <location>
        <begin position="1110"/>
        <end position="1129"/>
    </location>
</feature>
<feature type="transmembrane region" description="Helical" evidence="7">
    <location>
        <begin position="1149"/>
        <end position="1171"/>
    </location>
</feature>
<dbReference type="Pfam" id="PF00005">
    <property type="entry name" value="ABC_tran"/>
    <property type="match status" value="2"/>
</dbReference>
<dbReference type="InterPro" id="IPR027417">
    <property type="entry name" value="P-loop_NTPase"/>
</dbReference>
<dbReference type="SUPFAM" id="SSF52540">
    <property type="entry name" value="P-loop containing nucleoside triphosphate hydrolases"/>
    <property type="match status" value="2"/>
</dbReference>
<feature type="domain" description="ABC transporter" evidence="8">
    <location>
        <begin position="1403"/>
        <end position="1643"/>
    </location>
</feature>
<dbReference type="EMBL" id="JABSTV010001249">
    <property type="protein sequence ID" value="KAH7963133.1"/>
    <property type="molecule type" value="Genomic_DNA"/>
</dbReference>
<feature type="transmembrane region" description="Helical" evidence="7">
    <location>
        <begin position="319"/>
        <end position="341"/>
    </location>
</feature>
<feature type="transmembrane region" description="Helical" evidence="7">
    <location>
        <begin position="441"/>
        <end position="460"/>
    </location>
</feature>
<keyword evidence="5 7" id="KW-1133">Transmembrane helix</keyword>
<feature type="transmembrane region" description="Helical" evidence="7">
    <location>
        <begin position="1183"/>
        <end position="1205"/>
    </location>
</feature>
<feature type="transmembrane region" description="Helical" evidence="7">
    <location>
        <begin position="1344"/>
        <end position="1365"/>
    </location>
</feature>
<feature type="transmembrane region" description="Helical" evidence="7">
    <location>
        <begin position="1217"/>
        <end position="1237"/>
    </location>
</feature>
<dbReference type="InterPro" id="IPR013525">
    <property type="entry name" value="ABC2_TM"/>
</dbReference>
<name>A0A9D4T1F6_RHISA</name>
<evidence type="ECO:0000256" key="4">
    <source>
        <dbReference type="ARBA" id="ARBA00022840"/>
    </source>
</evidence>
<sequence>MGVVVQIAAIIWKDVYVQLIKRHYFIALGEILLVVLSFTGVENDRPILPPGKCAKLPCLRLTDPTVYEERNLTQFRPPQLILYTPDTPHAKELMKTAFPSTPPRTAGYVDYLALARVFKRLAPVPKRGPEQRIVAIQLLSFSSNENKLPSGYPRDLKFIQSMYDEHNYLAQRFKGVTSFEPLPTPVGQRESLAYCQMSLTKAHVKLVGDQMGSHPPEYAFWTSRIPEGPFPLDEKSGYSLTALRAGLGYMVPFCTLVARLVEENQSGMREKLRLVGLNNAVYWLGHFVASFFIGMVAVLCNMTHMIFAPNWHSEFHITYLMGIDKLVVLVTFIIFTLMYMVKAMFLSLFFTSPTAAVVFALCYWLGAYLAPWFSLEDLDGYAADYIIAGRLSKLLTSLSPCMGLHWCFRILGCAVIAGEDYTFQMVNEEVLGLDNVKMVEIWAVMLATTVFVAIMIWYFGNVLTWALGVPLEPWFPFTLKYWIPAVQGSVEIIEPKEPDGYRFQKYPTIEAAVTVSQLEYERKQKHILRDTNFKAYPGEILGIVAPNGAGKTSLCNVLTGYALPNAGQVMVLGYDMMMQTAYARQSIAYVQQRDVLFPELTVHEHLLFFGSMRDEAWAVLDKQLTQVRDMLQLEPIMNVLCVKLDVSQKKILSLAVALITCPKVLIMDEVMVKMYPETRKIAWNALISLKSAMCIIAATANVYEVDTRADRLVVLGYAAHKCYGTTAFIQRRYGWGYTVKVMKGPQFRARNVLAAVRQAIPEAHVLQDHRMYAAIGLGQHTDYTPVATVLNRLEAEQRQFGISSFTIIVVTMEDIFFRIVLEMDSGDYQYKANLEKAMGIDAKRGAGVDDPVDYTMANLTVNTEDLGGIVAGGEKYESSLEIQQHVKAVYDLKPGKPTWGQLFMAMIIKRRQYTWQTLALPLFCFIVPTVILILRGELEMVAGPRVAVEFSPDNFIYDLRNLDKTENIFVAFDDATKSLGENGYEKYVRSQELPVERIPNISKFLDEQKRARAGQEKYVFGGEFSAPKDNPTMRKAVAWFNGDAFHSQSLSINVISTVLLRNVTNDDNSEVVAVLRPIKKGKKIIASRRLRNARHAETLGEIISSRLTNFLLLPAGISVATASFIFFPVDDRASNSKRMQFVSGVSPVIYWLANYVWDMFMAMVGLMCMLFPGFLFYQHFGNYVIIASITYALFMHSMLPFVYFYSFVTDSLVSGFMVVHAITFFSGMVSTLGYQLYMIHNERGQDLVSVEHDRDPVLWLLYFCPPFSASWALVKVVQLSLENIYCTYTSDLSVIYDVCAFVRNSAEDAAIMLTGLRYCCATFYNSNQTSVHPLSWTSFHRDGAMTEMTVMFVEGLVCLVLLVLIEHAVMRHWFAPADVVQAPVAELTSPDVLAEFNYVNKILQRQDLHKPSLLALELKKVYDRNAALGGVSFHVDPGETLAVMGMLGCGKSTLLDVLSGFKPASGGTAYIGTVSLKEVARWEKLIGLCPEYDAFLGRLTVRQTMVLHATLRGVQYQDRATLIQHIFELLNLEPVADETIDNCSASNRRKLAVAVAIVGLPPVLLMDDPATGLDHFAKRTIYKSVQMLRQLSKSAVLVVTTSLCDAVIMSDRMAIMVDGMFRCIGNLGQLRTRLCRGFVLRVKLKPEAYGNPEAWKAIDGLVKSSFPAVLFSGQMTAFVEYEVEKIPPWRDLARTLANLKQQLAQYTYDILLSEVTLEHVVLKIAKYQVVPIRGPIIPS</sequence>
<reference evidence="9" key="2">
    <citation type="submission" date="2021-09" db="EMBL/GenBank/DDBJ databases">
        <authorList>
            <person name="Jia N."/>
            <person name="Wang J."/>
            <person name="Shi W."/>
            <person name="Du L."/>
            <person name="Sun Y."/>
            <person name="Zhan W."/>
            <person name="Jiang J."/>
            <person name="Wang Q."/>
            <person name="Zhang B."/>
            <person name="Ji P."/>
            <person name="Sakyi L.B."/>
            <person name="Cui X."/>
            <person name="Yuan T."/>
            <person name="Jiang B."/>
            <person name="Yang W."/>
            <person name="Lam T.T.-Y."/>
            <person name="Chang Q."/>
            <person name="Ding S."/>
            <person name="Wang X."/>
            <person name="Zhu J."/>
            <person name="Ruan X."/>
            <person name="Zhao L."/>
            <person name="Wei J."/>
            <person name="Que T."/>
            <person name="Du C."/>
            <person name="Cheng J."/>
            <person name="Dai P."/>
            <person name="Han X."/>
            <person name="Huang E."/>
            <person name="Gao Y."/>
            <person name="Liu J."/>
            <person name="Shao H."/>
            <person name="Ye R."/>
            <person name="Li L."/>
            <person name="Wei W."/>
            <person name="Wang X."/>
            <person name="Wang C."/>
            <person name="Huo Q."/>
            <person name="Li W."/>
            <person name="Guo W."/>
            <person name="Chen H."/>
            <person name="Chen S."/>
            <person name="Zhou L."/>
            <person name="Zhou L."/>
            <person name="Ni X."/>
            <person name="Tian J."/>
            <person name="Zhou Y."/>
            <person name="Sheng Y."/>
            <person name="Liu T."/>
            <person name="Pan Y."/>
            <person name="Xia L."/>
            <person name="Li J."/>
            <person name="Zhao F."/>
            <person name="Cao W."/>
        </authorList>
    </citation>
    <scope>NUCLEOTIDE SEQUENCE</scope>
    <source>
        <strain evidence="9">Rsan-2018</strain>
        <tissue evidence="9">Larvae</tissue>
    </source>
</reference>
<dbReference type="PROSITE" id="PS50893">
    <property type="entry name" value="ABC_TRANSPORTER_2"/>
    <property type="match status" value="2"/>
</dbReference>
<dbReference type="VEuPathDB" id="VectorBase:RSAN_045350"/>